<evidence type="ECO:0000313" key="4">
    <source>
        <dbReference type="Proteomes" id="UP001500403"/>
    </source>
</evidence>
<feature type="transmembrane region" description="Helical" evidence="2">
    <location>
        <begin position="34"/>
        <end position="56"/>
    </location>
</feature>
<dbReference type="Proteomes" id="UP001500403">
    <property type="component" value="Unassembled WGS sequence"/>
</dbReference>
<evidence type="ECO:0000256" key="2">
    <source>
        <dbReference type="SAM" id="Phobius"/>
    </source>
</evidence>
<gene>
    <name evidence="3" type="ORF">GCM10010446_25200</name>
</gene>
<accession>A0ABN3X5K8</accession>
<feature type="region of interest" description="Disordered" evidence="1">
    <location>
        <begin position="1"/>
        <end position="25"/>
    </location>
</feature>
<feature type="transmembrane region" description="Helical" evidence="2">
    <location>
        <begin position="76"/>
        <end position="98"/>
    </location>
</feature>
<proteinExistence type="predicted"/>
<comment type="caution">
    <text evidence="3">The sequence shown here is derived from an EMBL/GenBank/DDBJ whole genome shotgun (WGS) entry which is preliminary data.</text>
</comment>
<dbReference type="EMBL" id="BAAAUD010000023">
    <property type="protein sequence ID" value="GAA2938748.1"/>
    <property type="molecule type" value="Genomic_DNA"/>
</dbReference>
<keyword evidence="2" id="KW-1133">Transmembrane helix</keyword>
<keyword evidence="2" id="KW-0472">Membrane</keyword>
<name>A0ABN3X5K8_9ACTN</name>
<protein>
    <recommendedName>
        <fullName evidence="5">Integral membrane protein</fullName>
    </recommendedName>
</protein>
<evidence type="ECO:0000256" key="1">
    <source>
        <dbReference type="SAM" id="MobiDB-lite"/>
    </source>
</evidence>
<organism evidence="3 4">
    <name type="scientific">Streptomyces enissocaesilis</name>
    <dbReference type="NCBI Taxonomy" id="332589"/>
    <lineage>
        <taxon>Bacteria</taxon>
        <taxon>Bacillati</taxon>
        <taxon>Actinomycetota</taxon>
        <taxon>Actinomycetes</taxon>
        <taxon>Kitasatosporales</taxon>
        <taxon>Streptomycetaceae</taxon>
        <taxon>Streptomyces</taxon>
        <taxon>Streptomyces rochei group</taxon>
    </lineage>
</organism>
<reference evidence="3 4" key="1">
    <citation type="journal article" date="2019" name="Int. J. Syst. Evol. Microbiol.">
        <title>The Global Catalogue of Microorganisms (GCM) 10K type strain sequencing project: providing services to taxonomists for standard genome sequencing and annotation.</title>
        <authorList>
            <consortium name="The Broad Institute Genomics Platform"/>
            <consortium name="The Broad Institute Genome Sequencing Center for Infectious Disease"/>
            <person name="Wu L."/>
            <person name="Ma J."/>
        </authorList>
    </citation>
    <scope>NUCLEOTIDE SEQUENCE [LARGE SCALE GENOMIC DNA]</scope>
    <source>
        <strain evidence="3 4">JCM 9088</strain>
    </source>
</reference>
<feature type="compositionally biased region" description="Polar residues" evidence="1">
    <location>
        <begin position="1"/>
        <end position="16"/>
    </location>
</feature>
<keyword evidence="4" id="KW-1185">Reference proteome</keyword>
<evidence type="ECO:0008006" key="5">
    <source>
        <dbReference type="Google" id="ProtNLM"/>
    </source>
</evidence>
<evidence type="ECO:0000313" key="3">
    <source>
        <dbReference type="EMBL" id="GAA2938748.1"/>
    </source>
</evidence>
<feature type="transmembrane region" description="Helical" evidence="2">
    <location>
        <begin position="107"/>
        <end position="129"/>
    </location>
</feature>
<sequence>MIRMQNFSRRSGSSGLVGQPGDPRPPEAARISGALVLVLVVVVAHAVGTAFGGWAILDENYGKREHGQDLIMPMGLARFVAWFCWALAALQVACVVLAGRRRPWVRVVLAVCLAFVACSTLLAFVGSLASGAPSPAVLLVFGIDGAALWVVLGETARRWFSVRGPAPTSPQG</sequence>
<keyword evidence="2" id="KW-0812">Transmembrane</keyword>
<feature type="transmembrane region" description="Helical" evidence="2">
    <location>
        <begin position="135"/>
        <end position="153"/>
    </location>
</feature>